<dbReference type="PANTHER" id="PTHR37937:SF1">
    <property type="entry name" value="CONJUGATIVE TRANSFER: DNA TRANSPORT"/>
    <property type="match status" value="1"/>
</dbReference>
<protein>
    <recommendedName>
        <fullName evidence="10">Conjugal transfer protein TraG</fullName>
    </recommendedName>
</protein>
<gene>
    <name evidence="8" type="ORF">NITINOP_2988</name>
</gene>
<evidence type="ECO:0000256" key="4">
    <source>
        <dbReference type="ARBA" id="ARBA00022692"/>
    </source>
</evidence>
<evidence type="ECO:0000256" key="6">
    <source>
        <dbReference type="ARBA" id="ARBA00023136"/>
    </source>
</evidence>
<evidence type="ECO:0000256" key="7">
    <source>
        <dbReference type="SAM" id="MobiDB-lite"/>
    </source>
</evidence>
<dbReference type="CDD" id="cd01127">
    <property type="entry name" value="TrwB_TraG_TraD_VirD4"/>
    <property type="match status" value="1"/>
</dbReference>
<accession>A0A0S4KXQ4</accession>
<dbReference type="RefSeq" id="WP_062486935.1">
    <property type="nucleotide sequence ID" value="NZ_LN885086.1"/>
</dbReference>
<dbReference type="KEGG" id="nio:NITINOP_2988"/>
<dbReference type="Pfam" id="PF02534">
    <property type="entry name" value="T4SS-DNA_transf"/>
    <property type="match status" value="1"/>
</dbReference>
<dbReference type="InterPro" id="IPR027417">
    <property type="entry name" value="P-loop_NTPase"/>
</dbReference>
<dbReference type="AlphaFoldDB" id="A0A0S4KXQ4"/>
<sequence length="687" mass="76677">MSRKSMRIAMALLLYLPLGLCGADALAGAVFTLANKQMPEAFSLSSWPDSWRAYRDDPIQRKRLQFSAAVGGFVGFGLPALLLVSLTNRKKPLHGEARFASHDEIQRAGLYGERGVIVGKVGRRYLVYGGQEFVLLAAPTRSGKGVSIVLPNLLHYDESVVVLDIKMENFAYTSKFRQAHGHHVYLFNPFSADGQTHRWNPLDAVDRDPNRRVGEIQAIGQVLYPTEQIKDAFWNESARNLYLGLTLSIMETPSLPCSLGEVLRQASGKGQPIKDYLQDLIATRAKSDAPLSDDCTAALHRFCATSENTMASILATLTAPLTIFSNPIVDAATSATDFDLKQMRAQRMSIYVGIPANRLSDAALLVNLFFSQLIHYNTVDLPATNPRLRHQCLVILDEFPALGRVNILAKAVGFMAGYNLRLLPIIQSLSQLESVYGEKDARTFVTNHACQILFAPREQRDAQHYSQMLGTYTAEAISTGTSRPLAWGSGKQASSSSTHSEQARSLLLPQELKELGDQRAIINLMHTKPILCDKARFYAEPVFIDRLKRISPFLASVGKRMPTQTELEEAAFVRRELSVEIPRLDLDLHRAKVERRVRPIQPDEPMDLSKLAMDLTTLPPVLAHDTPTPEEVNNLVDAFVAQLQWTDKVDDDISEKMSSVREEGRAQRTERNVDRSLVDRDREERDI</sequence>
<proteinExistence type="inferred from homology"/>
<dbReference type="STRING" id="1715989.NITINOP_2988"/>
<dbReference type="OrthoDB" id="9759295at2"/>
<evidence type="ECO:0000256" key="5">
    <source>
        <dbReference type="ARBA" id="ARBA00022989"/>
    </source>
</evidence>
<dbReference type="Gene3D" id="3.40.50.300">
    <property type="entry name" value="P-loop containing nucleotide triphosphate hydrolases"/>
    <property type="match status" value="1"/>
</dbReference>
<keyword evidence="4" id="KW-0812">Transmembrane</keyword>
<dbReference type="GO" id="GO:0005886">
    <property type="term" value="C:plasma membrane"/>
    <property type="evidence" value="ECO:0007669"/>
    <property type="project" value="UniProtKB-SubCell"/>
</dbReference>
<dbReference type="EMBL" id="LN885086">
    <property type="protein sequence ID" value="CUQ67960.1"/>
    <property type="molecule type" value="Genomic_DNA"/>
</dbReference>
<evidence type="ECO:0000256" key="1">
    <source>
        <dbReference type="ARBA" id="ARBA00004651"/>
    </source>
</evidence>
<comment type="similarity">
    <text evidence="2">Belongs to the VirD4/TraG family.</text>
</comment>
<keyword evidence="6" id="KW-0472">Membrane</keyword>
<dbReference type="Proteomes" id="UP000066284">
    <property type="component" value="Chromosome 1"/>
</dbReference>
<dbReference type="SUPFAM" id="SSF52540">
    <property type="entry name" value="P-loop containing nucleoside triphosphate hydrolases"/>
    <property type="match status" value="1"/>
</dbReference>
<comment type="subcellular location">
    <subcellularLocation>
        <location evidence="1">Cell membrane</location>
        <topology evidence="1">Multi-pass membrane protein</topology>
    </subcellularLocation>
</comment>
<evidence type="ECO:0000256" key="3">
    <source>
        <dbReference type="ARBA" id="ARBA00022475"/>
    </source>
</evidence>
<organism evidence="8 9">
    <name type="scientific">Candidatus Nitrospira inopinata</name>
    <dbReference type="NCBI Taxonomy" id="1715989"/>
    <lineage>
        <taxon>Bacteria</taxon>
        <taxon>Pseudomonadati</taxon>
        <taxon>Nitrospirota</taxon>
        <taxon>Nitrospiria</taxon>
        <taxon>Nitrospirales</taxon>
        <taxon>Nitrospiraceae</taxon>
        <taxon>Nitrospira</taxon>
    </lineage>
</organism>
<keyword evidence="3" id="KW-1003">Cell membrane</keyword>
<evidence type="ECO:0008006" key="10">
    <source>
        <dbReference type="Google" id="ProtNLM"/>
    </source>
</evidence>
<name>A0A0S4KXQ4_9BACT</name>
<evidence type="ECO:0000313" key="9">
    <source>
        <dbReference type="Proteomes" id="UP000066284"/>
    </source>
</evidence>
<evidence type="ECO:0000256" key="2">
    <source>
        <dbReference type="ARBA" id="ARBA00008806"/>
    </source>
</evidence>
<keyword evidence="5" id="KW-1133">Transmembrane helix</keyword>
<dbReference type="InterPro" id="IPR003688">
    <property type="entry name" value="TraG/VirD4"/>
</dbReference>
<keyword evidence="9" id="KW-1185">Reference proteome</keyword>
<feature type="region of interest" description="Disordered" evidence="7">
    <location>
        <begin position="654"/>
        <end position="687"/>
    </location>
</feature>
<evidence type="ECO:0000313" key="8">
    <source>
        <dbReference type="EMBL" id="CUQ67960.1"/>
    </source>
</evidence>
<reference evidence="9" key="1">
    <citation type="submission" date="2015-09" db="EMBL/GenBank/DDBJ databases">
        <authorList>
            <person name="Daims H."/>
        </authorList>
    </citation>
    <scope>NUCLEOTIDE SEQUENCE [LARGE SCALE GENOMIC DNA]</scope>
</reference>
<dbReference type="InterPro" id="IPR051539">
    <property type="entry name" value="T4SS-coupling_protein"/>
</dbReference>
<dbReference type="PANTHER" id="PTHR37937">
    <property type="entry name" value="CONJUGATIVE TRANSFER: DNA TRANSPORT"/>
    <property type="match status" value="1"/>
</dbReference>